<sequence length="409" mass="46355">TEVSVIFHHTIDTYRRKNNPDAVLLATLDSLAWNGKNDVSESLLDTLIIENKAREICAEIYLVKAQQSFQKNNYADALRIGNEAIAKYPKYKRINALKNLKQEIQNPALFVNTNRLAYPETEFALQVNHRNLSGFTVEYYKVNLPAISPELKNQPAESFYKKYGKKISSQHLSLIRSDDYSFQDTVILLKAPQEGVYLMRMIPDNKAKTSIENFLYITRLKAITRALPGNQCEIAVLDAESGKPVSGAMISLFTEKKGEYQKIKTLTVDENGRVRLIQQNDYHYFTAEKNEDTAMPLQTIHKGSYGFSGNEEVRKRTTLLTDRKLYRPGQTVYVKGIAYSLQADTANVIAGKKHTLTLTDANRRIIGEKEVHTNEFGSFTTEFLLPSGGLNGEYELKTESGNALFRVEE</sequence>
<dbReference type="EMBL" id="SNRY01006479">
    <property type="protein sequence ID" value="KAA6312502.1"/>
    <property type="molecule type" value="Genomic_DNA"/>
</dbReference>
<organism evidence="2">
    <name type="scientific">termite gut metagenome</name>
    <dbReference type="NCBI Taxonomy" id="433724"/>
    <lineage>
        <taxon>unclassified sequences</taxon>
        <taxon>metagenomes</taxon>
        <taxon>organismal metagenomes</taxon>
    </lineage>
</organism>
<feature type="non-terminal residue" evidence="2">
    <location>
        <position position="1"/>
    </location>
</feature>
<comment type="caution">
    <text evidence="2">The sequence shown here is derived from an EMBL/GenBank/DDBJ whole genome shotgun (WGS) entry which is preliminary data.</text>
</comment>
<dbReference type="InterPro" id="IPR002890">
    <property type="entry name" value="MG2"/>
</dbReference>
<protein>
    <recommendedName>
        <fullName evidence="1">Macroglobulin domain-containing protein</fullName>
    </recommendedName>
</protein>
<name>A0A5J4PTP2_9ZZZZ</name>
<dbReference type="Gene3D" id="2.60.40.1930">
    <property type="match status" value="1"/>
</dbReference>
<dbReference type="AlphaFoldDB" id="A0A5J4PTP2"/>
<dbReference type="Pfam" id="PF01835">
    <property type="entry name" value="MG2"/>
    <property type="match status" value="1"/>
</dbReference>
<reference evidence="2" key="1">
    <citation type="submission" date="2019-03" db="EMBL/GenBank/DDBJ databases">
        <title>Single cell metagenomics reveals metabolic interactions within the superorganism composed of flagellate Streblomastix strix and complex community of Bacteroidetes bacteria on its surface.</title>
        <authorList>
            <person name="Treitli S.C."/>
            <person name="Kolisko M."/>
            <person name="Husnik F."/>
            <person name="Keeling P."/>
            <person name="Hampl V."/>
        </authorList>
    </citation>
    <scope>NUCLEOTIDE SEQUENCE</scope>
    <source>
        <strain evidence="2">STM</strain>
    </source>
</reference>
<dbReference type="GO" id="GO:0004866">
    <property type="term" value="F:endopeptidase inhibitor activity"/>
    <property type="evidence" value="ECO:0007669"/>
    <property type="project" value="InterPro"/>
</dbReference>
<gene>
    <name evidence="2" type="ORF">EZS27_036578</name>
</gene>
<dbReference type="PANTHER" id="PTHR40094">
    <property type="entry name" value="ALPHA-2-MACROGLOBULIN HOMOLOG"/>
    <property type="match status" value="1"/>
</dbReference>
<dbReference type="PANTHER" id="PTHR40094:SF1">
    <property type="entry name" value="UBIQUITIN DOMAIN-CONTAINING PROTEIN"/>
    <property type="match status" value="1"/>
</dbReference>
<evidence type="ECO:0000313" key="2">
    <source>
        <dbReference type="EMBL" id="KAA6312502.1"/>
    </source>
</evidence>
<proteinExistence type="predicted"/>
<dbReference type="InterPro" id="IPR051802">
    <property type="entry name" value="YfhM-like"/>
</dbReference>
<accession>A0A5J4PTP2</accession>
<feature type="non-terminal residue" evidence="2">
    <location>
        <position position="409"/>
    </location>
</feature>
<feature type="domain" description="Macroglobulin" evidence="1">
    <location>
        <begin position="319"/>
        <end position="399"/>
    </location>
</feature>
<evidence type="ECO:0000259" key="1">
    <source>
        <dbReference type="Pfam" id="PF01835"/>
    </source>
</evidence>